<dbReference type="GO" id="GO:0008312">
    <property type="term" value="F:7S RNA binding"/>
    <property type="evidence" value="ECO:0007669"/>
    <property type="project" value="TreeGrafter"/>
</dbReference>
<dbReference type="GO" id="GO:0005525">
    <property type="term" value="F:GTP binding"/>
    <property type="evidence" value="ECO:0007669"/>
    <property type="project" value="UniProtKB-KW"/>
</dbReference>
<sequence length="288" mass="32228">MIMNVVHDNQTENGCSRPSWFGMLVTARALARVVKNLVSEHGSWSQGVCEIASGRVLFMDYFDHLEGSGTLAAMRSIYRSPAKLENAPEWSETCPELSIPHFIMIMNVVHDNQTENGCSRPSWFGMLVTARALARVVTMINAEYINEKVVNKCLNNINRALLQTDVQFNLVRDMSSNINKSLINLDGAPKHNRRTIILQAVYNELCKIFDSGKPSFAPQKGKPSVVLFVGLQGSGKTTTCTKYAYHHQKMGWKPALVYADTSRAGAFDQLKQNATRAKVPFYGRHILF</sequence>
<accession>A0A2G2X230</accession>
<dbReference type="GO" id="GO:0005829">
    <property type="term" value="C:cytosol"/>
    <property type="evidence" value="ECO:0007669"/>
    <property type="project" value="TreeGrafter"/>
</dbReference>
<evidence type="ECO:0000256" key="2">
    <source>
        <dbReference type="ARBA" id="ARBA00023134"/>
    </source>
</evidence>
<dbReference type="InterPro" id="IPR000897">
    <property type="entry name" value="SRP54_GTPase_dom"/>
</dbReference>
<protein>
    <submittedName>
        <fullName evidence="5">Signal recognition particle 54 kDa protein 2</fullName>
    </submittedName>
</protein>
<feature type="domain" description="SRP54-type proteins GTP-binding" evidence="3">
    <location>
        <begin position="223"/>
        <end position="283"/>
    </location>
</feature>
<keyword evidence="1" id="KW-0547">Nucleotide-binding</keyword>
<dbReference type="Pfam" id="PF00448">
    <property type="entry name" value="SRP54"/>
    <property type="match status" value="1"/>
</dbReference>
<dbReference type="STRING" id="33114.A0A2G2X230"/>
<reference evidence="5 6" key="1">
    <citation type="journal article" date="2017" name="Genome Biol.">
        <title>New reference genome sequences of hot pepper reveal the massive evolution of plant disease-resistance genes by retroduplication.</title>
        <authorList>
            <person name="Kim S."/>
            <person name="Park J."/>
            <person name="Yeom S.I."/>
            <person name="Kim Y.M."/>
            <person name="Seo E."/>
            <person name="Kim K.T."/>
            <person name="Kim M.S."/>
            <person name="Lee J.M."/>
            <person name="Cheong K."/>
            <person name="Shin H.S."/>
            <person name="Kim S.B."/>
            <person name="Han K."/>
            <person name="Lee J."/>
            <person name="Park M."/>
            <person name="Lee H.A."/>
            <person name="Lee H.Y."/>
            <person name="Lee Y."/>
            <person name="Oh S."/>
            <person name="Lee J.H."/>
            <person name="Choi E."/>
            <person name="Choi E."/>
            <person name="Lee S.E."/>
            <person name="Jeon J."/>
            <person name="Kim H."/>
            <person name="Choi G."/>
            <person name="Song H."/>
            <person name="Lee J."/>
            <person name="Lee S.C."/>
            <person name="Kwon J.K."/>
            <person name="Lee H.Y."/>
            <person name="Koo N."/>
            <person name="Hong Y."/>
            <person name="Kim R.W."/>
            <person name="Kang W.H."/>
            <person name="Huh J.H."/>
            <person name="Kang B.C."/>
            <person name="Yang T.J."/>
            <person name="Lee Y.H."/>
            <person name="Bennetzen J.L."/>
            <person name="Choi D."/>
        </authorList>
    </citation>
    <scope>NUCLEOTIDE SEQUENCE [LARGE SCALE GENOMIC DNA]</scope>
    <source>
        <strain evidence="6">cv. PBC81</strain>
    </source>
</reference>
<dbReference type="PANTHER" id="PTHR11564:SF5">
    <property type="entry name" value="SIGNAL RECOGNITION PARTICLE SUBUNIT SRP54"/>
    <property type="match status" value="1"/>
</dbReference>
<dbReference type="Gene3D" id="3.40.50.300">
    <property type="entry name" value="P-loop containing nucleotide triphosphate hydrolases"/>
    <property type="match status" value="1"/>
</dbReference>
<dbReference type="AlphaFoldDB" id="A0A2G2X230"/>
<comment type="caution">
    <text evidence="5">The sequence shown here is derived from an EMBL/GenBank/DDBJ whole genome shotgun (WGS) entry which is preliminary data.</text>
</comment>
<keyword evidence="2" id="KW-0342">GTP-binding</keyword>
<dbReference type="InterPro" id="IPR022941">
    <property type="entry name" value="SRP54"/>
</dbReference>
<evidence type="ECO:0000259" key="3">
    <source>
        <dbReference type="Pfam" id="PF00448"/>
    </source>
</evidence>
<gene>
    <name evidence="5" type="ORF">CQW23_11226</name>
</gene>
<dbReference type="InterPro" id="IPR042101">
    <property type="entry name" value="SRP54_N_sf"/>
</dbReference>
<dbReference type="Pfam" id="PF02881">
    <property type="entry name" value="SRP54_N"/>
    <property type="match status" value="1"/>
</dbReference>
<reference evidence="6" key="2">
    <citation type="journal article" date="2017" name="J. Anim. Genet.">
        <title>Multiple reference genome sequences of hot pepper reveal the massive evolution of plant disease resistance genes by retroduplication.</title>
        <authorList>
            <person name="Kim S."/>
            <person name="Park J."/>
            <person name="Yeom S.-I."/>
            <person name="Kim Y.-M."/>
            <person name="Seo E."/>
            <person name="Kim K.-T."/>
            <person name="Kim M.-S."/>
            <person name="Lee J.M."/>
            <person name="Cheong K."/>
            <person name="Shin H.-S."/>
            <person name="Kim S.-B."/>
            <person name="Han K."/>
            <person name="Lee J."/>
            <person name="Park M."/>
            <person name="Lee H.-A."/>
            <person name="Lee H.-Y."/>
            <person name="Lee Y."/>
            <person name="Oh S."/>
            <person name="Lee J.H."/>
            <person name="Choi E."/>
            <person name="Choi E."/>
            <person name="Lee S.E."/>
            <person name="Jeon J."/>
            <person name="Kim H."/>
            <person name="Choi G."/>
            <person name="Song H."/>
            <person name="Lee J."/>
            <person name="Lee S.-C."/>
            <person name="Kwon J.-K."/>
            <person name="Lee H.-Y."/>
            <person name="Koo N."/>
            <person name="Hong Y."/>
            <person name="Kim R.W."/>
            <person name="Kang W.-H."/>
            <person name="Huh J.H."/>
            <person name="Kang B.-C."/>
            <person name="Yang T.-J."/>
            <person name="Lee Y.-H."/>
            <person name="Bennetzen J.L."/>
            <person name="Choi D."/>
        </authorList>
    </citation>
    <scope>NUCLEOTIDE SEQUENCE [LARGE SCALE GENOMIC DNA]</scope>
    <source>
        <strain evidence="6">cv. PBC81</strain>
    </source>
</reference>
<dbReference type="OrthoDB" id="10250817at2759"/>
<dbReference type="GO" id="GO:0006616">
    <property type="term" value="P:SRP-dependent cotranslational protein targeting to membrane, translocation"/>
    <property type="evidence" value="ECO:0007669"/>
    <property type="project" value="TreeGrafter"/>
</dbReference>
<evidence type="ECO:0000313" key="6">
    <source>
        <dbReference type="Proteomes" id="UP000224567"/>
    </source>
</evidence>
<proteinExistence type="predicted"/>
<dbReference type="InterPro" id="IPR027417">
    <property type="entry name" value="P-loop_NTPase"/>
</dbReference>
<dbReference type="GO" id="GO:0005786">
    <property type="term" value="C:signal recognition particle, endoplasmic reticulum targeting"/>
    <property type="evidence" value="ECO:0007669"/>
    <property type="project" value="TreeGrafter"/>
</dbReference>
<keyword evidence="6" id="KW-1185">Reference proteome</keyword>
<organism evidence="5 6">
    <name type="scientific">Capsicum baccatum</name>
    <name type="common">Peruvian pepper</name>
    <dbReference type="NCBI Taxonomy" id="33114"/>
    <lineage>
        <taxon>Eukaryota</taxon>
        <taxon>Viridiplantae</taxon>
        <taxon>Streptophyta</taxon>
        <taxon>Embryophyta</taxon>
        <taxon>Tracheophyta</taxon>
        <taxon>Spermatophyta</taxon>
        <taxon>Magnoliopsida</taxon>
        <taxon>eudicotyledons</taxon>
        <taxon>Gunneridae</taxon>
        <taxon>Pentapetalae</taxon>
        <taxon>asterids</taxon>
        <taxon>lamiids</taxon>
        <taxon>Solanales</taxon>
        <taxon>Solanaceae</taxon>
        <taxon>Solanoideae</taxon>
        <taxon>Capsiceae</taxon>
        <taxon>Capsicum</taxon>
    </lineage>
</organism>
<dbReference type="PANTHER" id="PTHR11564">
    <property type="entry name" value="SIGNAL RECOGNITION PARTICLE 54K PROTEIN SRP54"/>
    <property type="match status" value="1"/>
</dbReference>
<evidence type="ECO:0000313" key="5">
    <source>
        <dbReference type="EMBL" id="PHT51479.1"/>
    </source>
</evidence>
<dbReference type="InterPro" id="IPR013822">
    <property type="entry name" value="Signal_recog_particl_SRP54_hlx"/>
</dbReference>
<dbReference type="EMBL" id="MLFT02000004">
    <property type="protein sequence ID" value="PHT51479.1"/>
    <property type="molecule type" value="Genomic_DNA"/>
</dbReference>
<evidence type="ECO:0000256" key="1">
    <source>
        <dbReference type="ARBA" id="ARBA00022741"/>
    </source>
</evidence>
<dbReference type="GO" id="GO:0030942">
    <property type="term" value="F:endoplasmic reticulum signal peptide binding"/>
    <property type="evidence" value="ECO:0007669"/>
    <property type="project" value="TreeGrafter"/>
</dbReference>
<dbReference type="GO" id="GO:0003924">
    <property type="term" value="F:GTPase activity"/>
    <property type="evidence" value="ECO:0007669"/>
    <property type="project" value="InterPro"/>
</dbReference>
<evidence type="ECO:0000259" key="4">
    <source>
        <dbReference type="Pfam" id="PF02881"/>
    </source>
</evidence>
<dbReference type="Proteomes" id="UP000224567">
    <property type="component" value="Unassembled WGS sequence"/>
</dbReference>
<name>A0A2G2X230_CAPBA</name>
<dbReference type="SUPFAM" id="SSF52540">
    <property type="entry name" value="P-loop containing nucleoside triphosphate hydrolases"/>
    <property type="match status" value="1"/>
</dbReference>
<dbReference type="Gene3D" id="1.20.120.140">
    <property type="entry name" value="Signal recognition particle SRP54, nucleotide-binding domain"/>
    <property type="match status" value="1"/>
</dbReference>
<feature type="domain" description="Signal recognition particle SRP54 helical bundle" evidence="4">
    <location>
        <begin position="139"/>
        <end position="205"/>
    </location>
</feature>